<dbReference type="InterPro" id="IPR005053">
    <property type="entry name" value="MobA_MobL"/>
</dbReference>
<evidence type="ECO:0000313" key="5">
    <source>
        <dbReference type="EMBL" id="VYU37119.1"/>
    </source>
</evidence>
<feature type="domain" description="MobA/MobL protein" evidence="4">
    <location>
        <begin position="17"/>
        <end position="290"/>
    </location>
</feature>
<sequence>MAIYHLSCSIVQSSKGQSAVQKAAYCSGERLQAVKTGRSYDYSKRKDVIFSEILLCKNAPSFFADRTTLWNSVELFEQSLPSRENARLARHFDIALPKELNRSAQIFLSRKYLQENFISKGMIVDWSLHDKGDGNPHLHCMVTLRELTPSGEWKRHKSRSQYLCRNPVTGDELYLFPDILKDYPAYEKVYRFKNSLDEKIKMTKTEASAYPDLILCSKTAVKNKVPINDWDDVETLKAWRKAWANLANQVLIENGFLAAATLDERTLEAQSIIRIPQIHVGVSGQDMTNKGLYSERFIQNEGIKTDNVRLKALDQTLALLELEKKKLLDTAFLTPISPNTNRNEENNEPKFTDSRTQAALSDADGFEYLLRERQRRADGRKSDFNALTQRFAGTAREIERTLKKDRER</sequence>
<evidence type="ECO:0000256" key="2">
    <source>
        <dbReference type="ARBA" id="ARBA00022971"/>
    </source>
</evidence>
<dbReference type="Pfam" id="PF03389">
    <property type="entry name" value="MobA_MobL"/>
    <property type="match status" value="1"/>
</dbReference>
<accession>A0A6N3EC29</accession>
<evidence type="ECO:0000256" key="1">
    <source>
        <dbReference type="ARBA" id="ARBA00010873"/>
    </source>
</evidence>
<proteinExistence type="inferred from homology"/>
<feature type="compositionally biased region" description="Basic and acidic residues" evidence="3">
    <location>
        <begin position="342"/>
        <end position="353"/>
    </location>
</feature>
<keyword evidence="2" id="KW-0184">Conjugation</keyword>
<gene>
    <name evidence="5" type="primary">mobA_3</name>
    <name evidence="5" type="ORF">ELLFYP34_03376</name>
</gene>
<dbReference type="EMBL" id="CACRTR010000011">
    <property type="protein sequence ID" value="VYU37119.1"/>
    <property type="molecule type" value="Genomic_DNA"/>
</dbReference>
<organism evidence="5">
    <name type="scientific">Eubacterium limosum</name>
    <dbReference type="NCBI Taxonomy" id="1736"/>
    <lineage>
        <taxon>Bacteria</taxon>
        <taxon>Bacillati</taxon>
        <taxon>Bacillota</taxon>
        <taxon>Clostridia</taxon>
        <taxon>Eubacteriales</taxon>
        <taxon>Eubacteriaceae</taxon>
        <taxon>Eubacterium</taxon>
    </lineage>
</organism>
<dbReference type="AlphaFoldDB" id="A0A6N3EC29"/>
<comment type="similarity">
    <text evidence="1">Belongs to the MobA/MobL family.</text>
</comment>
<reference evidence="5" key="1">
    <citation type="submission" date="2019-11" db="EMBL/GenBank/DDBJ databases">
        <authorList>
            <person name="Feng L."/>
        </authorList>
    </citation>
    <scope>NUCLEOTIDE SEQUENCE</scope>
    <source>
        <strain evidence="5">ElimosumLFYP34</strain>
    </source>
</reference>
<evidence type="ECO:0000256" key="3">
    <source>
        <dbReference type="SAM" id="MobiDB-lite"/>
    </source>
</evidence>
<dbReference type="Gene3D" id="3.30.930.30">
    <property type="match status" value="1"/>
</dbReference>
<protein>
    <submittedName>
        <fullName evidence="5">Mobilization protein A</fullName>
    </submittedName>
</protein>
<feature type="region of interest" description="Disordered" evidence="3">
    <location>
        <begin position="336"/>
        <end position="357"/>
    </location>
</feature>
<name>A0A6N3EC29_EUBLI</name>
<evidence type="ECO:0000259" key="4">
    <source>
        <dbReference type="Pfam" id="PF03389"/>
    </source>
</evidence>